<protein>
    <submittedName>
        <fullName evidence="2">Uncharacterized protein</fullName>
    </submittedName>
</protein>
<name>A0A370TBQ5_9HELO</name>
<gene>
    <name evidence="2" type="ORF">BP5553_09684</name>
</gene>
<reference evidence="2 3" key="1">
    <citation type="journal article" date="2018" name="IMA Fungus">
        <title>IMA Genome-F 9: Draft genome sequence of Annulohypoxylon stygium, Aspergillus mulundensis, Berkeleyomyces basicola (syn. Thielaviopsis basicola), Ceratocystis smalleyi, two Cercospora beticola strains, Coleophoma cylindrospora, Fusarium fracticaudum, Phialophora cf. hyalina, and Morchella septimelata.</title>
        <authorList>
            <person name="Wingfield B.D."/>
            <person name="Bills G.F."/>
            <person name="Dong Y."/>
            <person name="Huang W."/>
            <person name="Nel W.J."/>
            <person name="Swalarsk-Parry B.S."/>
            <person name="Vaghefi N."/>
            <person name="Wilken P.M."/>
            <person name="An Z."/>
            <person name="de Beer Z.W."/>
            <person name="De Vos L."/>
            <person name="Chen L."/>
            <person name="Duong T.A."/>
            <person name="Gao Y."/>
            <person name="Hammerbacher A."/>
            <person name="Kikkert J.R."/>
            <person name="Li Y."/>
            <person name="Li H."/>
            <person name="Li K."/>
            <person name="Li Q."/>
            <person name="Liu X."/>
            <person name="Ma X."/>
            <person name="Naidoo K."/>
            <person name="Pethybridge S.J."/>
            <person name="Sun J."/>
            <person name="Steenkamp E.T."/>
            <person name="van der Nest M.A."/>
            <person name="van Wyk S."/>
            <person name="Wingfield M.J."/>
            <person name="Xiong C."/>
            <person name="Yue Q."/>
            <person name="Zhang X."/>
        </authorList>
    </citation>
    <scope>NUCLEOTIDE SEQUENCE [LARGE SCALE GENOMIC DNA]</scope>
    <source>
        <strain evidence="2 3">BP 5553</strain>
    </source>
</reference>
<proteinExistence type="predicted"/>
<dbReference type="Proteomes" id="UP000254866">
    <property type="component" value="Unassembled WGS sequence"/>
</dbReference>
<keyword evidence="1" id="KW-0732">Signal</keyword>
<feature type="signal peptide" evidence="1">
    <location>
        <begin position="1"/>
        <end position="18"/>
    </location>
</feature>
<dbReference type="GeneID" id="43602533"/>
<sequence length="292" mass="31081">MKSIYLLPLFTTFALTNAESNGTIPETLFGPGPYYDDVFREANTSPNATGAVDILAINMSVGPMVGIEALWSAHLNITEVTNLHHTPSPSTDVITNSVISIDTRGGWVETLDWDTTFVIFLDVARNATVDGQKDTGDCHATLGEKCVRDYSQVIESAIHSTRASKLNTTVIPPPPASCKYRLSSASISNQFESKYANGSAYIHHSSAVHNASDTISYQEATTRIWPIFLRQGGRGGAKNVTGIAMARMSCLRANATTEGSEAIGGVPGAAVGIRVYEWAVVGVACLVGGLLV</sequence>
<dbReference type="RefSeq" id="XP_031865606.1">
    <property type="nucleotide sequence ID" value="XM_032018307.1"/>
</dbReference>
<keyword evidence="3" id="KW-1185">Reference proteome</keyword>
<feature type="chain" id="PRO_5016935259" evidence="1">
    <location>
        <begin position="19"/>
        <end position="292"/>
    </location>
</feature>
<accession>A0A370TBQ5</accession>
<dbReference type="AlphaFoldDB" id="A0A370TBQ5"/>
<dbReference type="OrthoDB" id="4526039at2759"/>
<dbReference type="EMBL" id="NPIC01000012">
    <property type="protein sequence ID" value="RDL31475.1"/>
    <property type="molecule type" value="Genomic_DNA"/>
</dbReference>
<evidence type="ECO:0000256" key="1">
    <source>
        <dbReference type="SAM" id="SignalP"/>
    </source>
</evidence>
<dbReference type="STRING" id="2656787.A0A370TBQ5"/>
<comment type="caution">
    <text evidence="2">The sequence shown here is derived from an EMBL/GenBank/DDBJ whole genome shotgun (WGS) entry which is preliminary data.</text>
</comment>
<evidence type="ECO:0000313" key="2">
    <source>
        <dbReference type="EMBL" id="RDL31475.1"/>
    </source>
</evidence>
<evidence type="ECO:0000313" key="3">
    <source>
        <dbReference type="Proteomes" id="UP000254866"/>
    </source>
</evidence>
<organism evidence="2 3">
    <name type="scientific">Venustampulla echinocandica</name>
    <dbReference type="NCBI Taxonomy" id="2656787"/>
    <lineage>
        <taxon>Eukaryota</taxon>
        <taxon>Fungi</taxon>
        <taxon>Dikarya</taxon>
        <taxon>Ascomycota</taxon>
        <taxon>Pezizomycotina</taxon>
        <taxon>Leotiomycetes</taxon>
        <taxon>Helotiales</taxon>
        <taxon>Pleuroascaceae</taxon>
        <taxon>Venustampulla</taxon>
    </lineage>
</organism>